<protein>
    <recommendedName>
        <fullName evidence="2">Peptidase A2 domain-containing protein</fullName>
    </recommendedName>
</protein>
<accession>A0A1A7X789</accession>
<evidence type="ECO:0000313" key="3">
    <source>
        <dbReference type="EMBL" id="SBP13818.1"/>
    </source>
</evidence>
<dbReference type="Gene3D" id="2.40.70.10">
    <property type="entry name" value="Acid Proteases"/>
    <property type="match status" value="1"/>
</dbReference>
<dbReference type="PROSITE" id="PS50175">
    <property type="entry name" value="ASP_PROT_RETROV"/>
    <property type="match status" value="1"/>
</dbReference>
<gene>
    <name evidence="3" type="primary">Nfu_g_1_025585</name>
</gene>
<dbReference type="InterPro" id="IPR018061">
    <property type="entry name" value="Retropepsins"/>
</dbReference>
<keyword evidence="1" id="KW-0378">Hydrolase</keyword>
<feature type="domain" description="Peptidase A2" evidence="2">
    <location>
        <begin position="29"/>
        <end position="104"/>
    </location>
</feature>
<dbReference type="GO" id="GO:0006508">
    <property type="term" value="P:proteolysis"/>
    <property type="evidence" value="ECO:0007669"/>
    <property type="project" value="InterPro"/>
</dbReference>
<dbReference type="SUPFAM" id="SSF50630">
    <property type="entry name" value="Acid proteases"/>
    <property type="match status" value="1"/>
</dbReference>
<name>A0A1A7X789_9TELE</name>
<evidence type="ECO:0000256" key="1">
    <source>
        <dbReference type="ARBA" id="ARBA00022801"/>
    </source>
</evidence>
<dbReference type="Pfam" id="PF00077">
    <property type="entry name" value="RVP"/>
    <property type="match status" value="1"/>
</dbReference>
<evidence type="ECO:0000259" key="2">
    <source>
        <dbReference type="PROSITE" id="PS50175"/>
    </source>
</evidence>
<reference evidence="3" key="1">
    <citation type="submission" date="2016-05" db="EMBL/GenBank/DDBJ databases">
        <authorList>
            <person name="Lavstsen T."/>
            <person name="Jespersen J.S."/>
        </authorList>
    </citation>
    <scope>NUCLEOTIDE SEQUENCE</scope>
    <source>
        <tissue evidence="3">Brain</tissue>
    </source>
</reference>
<dbReference type="InterPro" id="IPR021109">
    <property type="entry name" value="Peptidase_aspartic_dom_sf"/>
</dbReference>
<dbReference type="InterPro" id="IPR001995">
    <property type="entry name" value="Peptidase_A2_cat"/>
</dbReference>
<dbReference type="GO" id="GO:0004190">
    <property type="term" value="F:aspartic-type endopeptidase activity"/>
    <property type="evidence" value="ECO:0007669"/>
    <property type="project" value="InterPro"/>
</dbReference>
<sequence>MVNICGAWELLDVLKEKPYITLMVNGKKTEFLCDSGACRTVICQKDLGLRKSKTTLWVKSANGQTAQEPLSCPVTVKDPVSGLDTTASIVMSSSCPLNLLGRDLMTKLKIAIISIKDGMRACHIDDNELYHVQTQGDTREQGVYYSLDARMHLNLIESD</sequence>
<dbReference type="EMBL" id="HADW01012418">
    <property type="protein sequence ID" value="SBP13818.1"/>
    <property type="molecule type" value="Transcribed_RNA"/>
</dbReference>
<proteinExistence type="predicted"/>
<feature type="non-terminal residue" evidence="3">
    <location>
        <position position="159"/>
    </location>
</feature>
<organism evidence="3">
    <name type="scientific">Iconisemion striatum</name>
    <dbReference type="NCBI Taxonomy" id="60296"/>
    <lineage>
        <taxon>Eukaryota</taxon>
        <taxon>Metazoa</taxon>
        <taxon>Chordata</taxon>
        <taxon>Craniata</taxon>
        <taxon>Vertebrata</taxon>
        <taxon>Euteleostomi</taxon>
        <taxon>Actinopterygii</taxon>
        <taxon>Neopterygii</taxon>
        <taxon>Teleostei</taxon>
        <taxon>Neoteleostei</taxon>
        <taxon>Acanthomorphata</taxon>
        <taxon>Ovalentaria</taxon>
        <taxon>Atherinomorphae</taxon>
        <taxon>Cyprinodontiformes</taxon>
        <taxon>Nothobranchiidae</taxon>
        <taxon>Iconisemion</taxon>
    </lineage>
</organism>
<dbReference type="AlphaFoldDB" id="A0A1A7X789"/>
<reference evidence="3" key="2">
    <citation type="submission" date="2016-06" db="EMBL/GenBank/DDBJ databases">
        <title>The genome of a short-lived fish provides insights into sex chromosome evolution and the genetic control of aging.</title>
        <authorList>
            <person name="Reichwald K."/>
            <person name="Felder M."/>
            <person name="Petzold A."/>
            <person name="Koch P."/>
            <person name="Groth M."/>
            <person name="Platzer M."/>
        </authorList>
    </citation>
    <scope>NUCLEOTIDE SEQUENCE</scope>
    <source>
        <tissue evidence="3">Brain</tissue>
    </source>
</reference>